<dbReference type="AlphaFoldDB" id="A0ABD0J0M3"/>
<proteinExistence type="predicted"/>
<reference evidence="1 2" key="1">
    <citation type="journal article" date="2023" name="Sci. Data">
        <title>Genome assembly of the Korean intertidal mud-creeper Batillaria attramentaria.</title>
        <authorList>
            <person name="Patra A.K."/>
            <person name="Ho P.T."/>
            <person name="Jun S."/>
            <person name="Lee S.J."/>
            <person name="Kim Y."/>
            <person name="Won Y.J."/>
        </authorList>
    </citation>
    <scope>NUCLEOTIDE SEQUENCE [LARGE SCALE GENOMIC DNA]</scope>
    <source>
        <strain evidence="1">Wonlab-2016</strain>
    </source>
</reference>
<dbReference type="EMBL" id="JACVVK020000808">
    <property type="protein sequence ID" value="KAK7444251.1"/>
    <property type="molecule type" value="Genomic_DNA"/>
</dbReference>
<gene>
    <name evidence="1" type="ORF">BaRGS_00040423</name>
</gene>
<name>A0ABD0J0M3_9CAEN</name>
<organism evidence="1 2">
    <name type="scientific">Batillaria attramentaria</name>
    <dbReference type="NCBI Taxonomy" id="370345"/>
    <lineage>
        <taxon>Eukaryota</taxon>
        <taxon>Metazoa</taxon>
        <taxon>Spiralia</taxon>
        <taxon>Lophotrochozoa</taxon>
        <taxon>Mollusca</taxon>
        <taxon>Gastropoda</taxon>
        <taxon>Caenogastropoda</taxon>
        <taxon>Sorbeoconcha</taxon>
        <taxon>Cerithioidea</taxon>
        <taxon>Batillariidae</taxon>
        <taxon>Batillaria</taxon>
    </lineage>
</organism>
<evidence type="ECO:0000313" key="1">
    <source>
        <dbReference type="EMBL" id="KAK7444251.1"/>
    </source>
</evidence>
<sequence length="97" mass="10834">MRMHTDREVRCVEWFLQPEGDNTNHSLGSCRRSFFIYQGNVDCQNGTTYSEVEMNTNRNVTTLTLSESGSSADRIVGVLTCKPQTGAAYCTINITFG</sequence>
<comment type="caution">
    <text evidence="1">The sequence shown here is derived from an EMBL/GenBank/DDBJ whole genome shotgun (WGS) entry which is preliminary data.</text>
</comment>
<accession>A0ABD0J0M3</accession>
<protein>
    <submittedName>
        <fullName evidence="1">Uncharacterized protein</fullName>
    </submittedName>
</protein>
<feature type="non-terminal residue" evidence="1">
    <location>
        <position position="97"/>
    </location>
</feature>
<keyword evidence="2" id="KW-1185">Reference proteome</keyword>
<evidence type="ECO:0000313" key="2">
    <source>
        <dbReference type="Proteomes" id="UP001519460"/>
    </source>
</evidence>
<dbReference type="Proteomes" id="UP001519460">
    <property type="component" value="Unassembled WGS sequence"/>
</dbReference>